<keyword evidence="3" id="KW-1185">Reference proteome</keyword>
<evidence type="ECO:0000313" key="2">
    <source>
        <dbReference type="EMBL" id="KAL0466240.1"/>
    </source>
</evidence>
<dbReference type="EMBL" id="JAVLET010000013">
    <property type="protein sequence ID" value="KAL0466240.1"/>
    <property type="molecule type" value="Genomic_DNA"/>
</dbReference>
<evidence type="ECO:0000256" key="1">
    <source>
        <dbReference type="SAM" id="MobiDB-lite"/>
    </source>
</evidence>
<comment type="caution">
    <text evidence="2">The sequence shown here is derived from an EMBL/GenBank/DDBJ whole genome shotgun (WGS) entry which is preliminary data.</text>
</comment>
<sequence>MEDPVARIGPSCNVVGGVWEILRQGRVTWEVVPDEMSGGPSGPTGEEPHREPGENAGTSGSTVRNSS</sequence>
<reference evidence="2 3" key="1">
    <citation type="submission" date="2023-09" db="EMBL/GenBank/DDBJ databases">
        <title>Multi-omics analysis of a traditional fermented food reveals byproduct-associated fungal strains for waste-to-food upcycling.</title>
        <authorList>
            <consortium name="Lawrence Berkeley National Laboratory"/>
            <person name="Rekdal V.M."/>
            <person name="Villalobos-Escobedo J.M."/>
            <person name="Rodriguez-Valeron N."/>
            <person name="Garcia M.O."/>
            <person name="Vasquez D.P."/>
            <person name="Damayanti I."/>
            <person name="Sorensen P.M."/>
            <person name="Baidoo E.E."/>
            <person name="De Carvalho A.C."/>
            <person name="Riley R."/>
            <person name="Lipzen A."/>
            <person name="He G."/>
            <person name="Yan M."/>
            <person name="Haridas S."/>
            <person name="Daum C."/>
            <person name="Yoshinaga Y."/>
            <person name="Ng V."/>
            <person name="Grigoriev I.V."/>
            <person name="Munk R."/>
            <person name="Nuraida L."/>
            <person name="Wijaya C.H."/>
            <person name="Morales P.-C."/>
            <person name="Keasling J.D."/>
        </authorList>
    </citation>
    <scope>NUCLEOTIDE SEQUENCE [LARGE SCALE GENOMIC DNA]</scope>
    <source>
        <strain evidence="2 3">FGSC 2613</strain>
    </source>
</reference>
<protein>
    <submittedName>
        <fullName evidence="2">Uncharacterized protein</fullName>
    </submittedName>
</protein>
<organism evidence="2 3">
    <name type="scientific">Neurospora intermedia</name>
    <dbReference type="NCBI Taxonomy" id="5142"/>
    <lineage>
        <taxon>Eukaryota</taxon>
        <taxon>Fungi</taxon>
        <taxon>Dikarya</taxon>
        <taxon>Ascomycota</taxon>
        <taxon>Pezizomycotina</taxon>
        <taxon>Sordariomycetes</taxon>
        <taxon>Sordariomycetidae</taxon>
        <taxon>Sordariales</taxon>
        <taxon>Sordariaceae</taxon>
        <taxon>Neurospora</taxon>
    </lineage>
</organism>
<gene>
    <name evidence="2" type="ORF">QR685DRAFT_536027</name>
</gene>
<accession>A0ABR3D0L4</accession>
<feature type="region of interest" description="Disordered" evidence="1">
    <location>
        <begin position="32"/>
        <end position="67"/>
    </location>
</feature>
<dbReference type="Proteomes" id="UP001451303">
    <property type="component" value="Unassembled WGS sequence"/>
</dbReference>
<proteinExistence type="predicted"/>
<evidence type="ECO:0000313" key="3">
    <source>
        <dbReference type="Proteomes" id="UP001451303"/>
    </source>
</evidence>
<feature type="compositionally biased region" description="Polar residues" evidence="1">
    <location>
        <begin position="56"/>
        <end position="67"/>
    </location>
</feature>
<name>A0ABR3D0L4_NEUIN</name>